<dbReference type="Proteomes" id="UP000757435">
    <property type="component" value="Unassembled WGS sequence"/>
</dbReference>
<comment type="caution">
    <text evidence="1">The sequence shown here is derived from an EMBL/GenBank/DDBJ whole genome shotgun (WGS) entry which is preliminary data.</text>
</comment>
<proteinExistence type="predicted"/>
<protein>
    <submittedName>
        <fullName evidence="1">Uncharacterized protein</fullName>
    </submittedName>
</protein>
<dbReference type="EMBL" id="JAHHHD010000077">
    <property type="protein sequence ID" value="MBW4662458.1"/>
    <property type="molecule type" value="Genomic_DNA"/>
</dbReference>
<sequence>MTALIQGSGLATEKDPLMVDLYPDQYLEFLEVLAGFDHDTEMTELEEGKMFFCFASASHRCIGFLQINIIEG</sequence>
<accession>A0A951QH07</accession>
<dbReference type="AlphaFoldDB" id="A0A951QH07"/>
<name>A0A951QH07_9CYAN</name>
<evidence type="ECO:0000313" key="2">
    <source>
        <dbReference type="Proteomes" id="UP000757435"/>
    </source>
</evidence>
<organism evidence="1 2">
    <name type="scientific">Drouetiella hepatica Uher 2000/2452</name>
    <dbReference type="NCBI Taxonomy" id="904376"/>
    <lineage>
        <taxon>Bacteria</taxon>
        <taxon>Bacillati</taxon>
        <taxon>Cyanobacteriota</taxon>
        <taxon>Cyanophyceae</taxon>
        <taxon>Oculatellales</taxon>
        <taxon>Oculatellaceae</taxon>
        <taxon>Drouetiella</taxon>
    </lineage>
</organism>
<gene>
    <name evidence="1" type="ORF">KME15_27745</name>
</gene>
<reference evidence="1" key="2">
    <citation type="journal article" date="2022" name="Microbiol. Resour. Announc.">
        <title>Metagenome Sequencing to Explore Phylogenomics of Terrestrial Cyanobacteria.</title>
        <authorList>
            <person name="Ward R.D."/>
            <person name="Stajich J.E."/>
            <person name="Johansen J.R."/>
            <person name="Huntemann M."/>
            <person name="Clum A."/>
            <person name="Foster B."/>
            <person name="Foster B."/>
            <person name="Roux S."/>
            <person name="Palaniappan K."/>
            <person name="Varghese N."/>
            <person name="Mukherjee S."/>
            <person name="Reddy T.B.K."/>
            <person name="Daum C."/>
            <person name="Copeland A."/>
            <person name="Chen I.A."/>
            <person name="Ivanova N.N."/>
            <person name="Kyrpides N.C."/>
            <person name="Shapiro N."/>
            <person name="Eloe-Fadrosh E.A."/>
            <person name="Pietrasiak N."/>
        </authorList>
    </citation>
    <scope>NUCLEOTIDE SEQUENCE</scope>
    <source>
        <strain evidence="1">UHER 2000/2452</strain>
    </source>
</reference>
<reference evidence="1" key="1">
    <citation type="submission" date="2021-05" db="EMBL/GenBank/DDBJ databases">
        <authorList>
            <person name="Pietrasiak N."/>
            <person name="Ward R."/>
            <person name="Stajich J.E."/>
            <person name="Kurbessoian T."/>
        </authorList>
    </citation>
    <scope>NUCLEOTIDE SEQUENCE</scope>
    <source>
        <strain evidence="1">UHER 2000/2452</strain>
    </source>
</reference>
<evidence type="ECO:0000313" key="1">
    <source>
        <dbReference type="EMBL" id="MBW4662458.1"/>
    </source>
</evidence>